<dbReference type="SUPFAM" id="SSF117396">
    <property type="entry name" value="TM1631-like"/>
    <property type="match status" value="1"/>
</dbReference>
<dbReference type="Proteomes" id="UP001206128">
    <property type="component" value="Unassembled WGS sequence"/>
</dbReference>
<dbReference type="EMBL" id="JAMTCK010000013">
    <property type="protein sequence ID" value="MCP2168259.1"/>
    <property type="molecule type" value="Genomic_DNA"/>
</dbReference>
<dbReference type="PANTHER" id="PTHR30348">
    <property type="entry name" value="UNCHARACTERIZED PROTEIN YECE"/>
    <property type="match status" value="1"/>
</dbReference>
<dbReference type="AlphaFoldDB" id="A0AAE3KJB9"/>
<protein>
    <submittedName>
        <fullName evidence="1">Uncharacterized conserved protein YecE, DUF72 family</fullName>
    </submittedName>
</protein>
<name>A0AAE3KJB9_9PSEU</name>
<gene>
    <name evidence="1" type="ORF">LX83_005137</name>
</gene>
<dbReference type="InterPro" id="IPR002763">
    <property type="entry name" value="DUF72"/>
</dbReference>
<dbReference type="RefSeq" id="WP_253775944.1">
    <property type="nucleotide sequence ID" value="NZ_JAMTCK010000013.1"/>
</dbReference>
<keyword evidence="2" id="KW-1185">Reference proteome</keyword>
<sequence length="300" mass="33840">MTGDHGEVLVGTAGWTDRSLLSTRWYPPGVRTPEARLRHYAERFPLVEVNSTYYGLPSTRNALAWVDRTPPGFVFNVKAFSLLTHHPTPTSALPADLRPDREVPVYQRDLPSEAVDAVWQRFLGALEPLWLADRLGLVLFQFPPWFRPGERTRDYLLHCQRRCAPARICVEFRHGSWLDAAHAEQTLTFLARHDIPFVCVDMPQGHPDSVPPLLIATSDVAVLRLHGQSPQWTSKDKAERYRYRYSADELAGWADRVRALADTAEQTHVVFNNCYRDDAHTNAAAFQALLAPASTDSSTG</sequence>
<evidence type="ECO:0000313" key="2">
    <source>
        <dbReference type="Proteomes" id="UP001206128"/>
    </source>
</evidence>
<dbReference type="Pfam" id="PF01904">
    <property type="entry name" value="DUF72"/>
    <property type="match status" value="1"/>
</dbReference>
<reference evidence="1" key="1">
    <citation type="submission" date="2022-06" db="EMBL/GenBank/DDBJ databases">
        <title>Genomic Encyclopedia of Archaeal and Bacterial Type Strains, Phase II (KMG-II): from individual species to whole genera.</title>
        <authorList>
            <person name="Goeker M."/>
        </authorList>
    </citation>
    <scope>NUCLEOTIDE SEQUENCE</scope>
    <source>
        <strain evidence="1">DSM 43935</strain>
    </source>
</reference>
<accession>A0AAE3KJB9</accession>
<dbReference type="PANTHER" id="PTHR30348:SF13">
    <property type="entry name" value="UPF0759 PROTEIN YUNF"/>
    <property type="match status" value="1"/>
</dbReference>
<dbReference type="Gene3D" id="3.20.20.410">
    <property type="entry name" value="Protein of unknown function UPF0759"/>
    <property type="match status" value="1"/>
</dbReference>
<proteinExistence type="predicted"/>
<dbReference type="InterPro" id="IPR036520">
    <property type="entry name" value="UPF0759_sf"/>
</dbReference>
<organism evidence="1 2">
    <name type="scientific">Goodfellowiella coeruleoviolacea</name>
    <dbReference type="NCBI Taxonomy" id="334858"/>
    <lineage>
        <taxon>Bacteria</taxon>
        <taxon>Bacillati</taxon>
        <taxon>Actinomycetota</taxon>
        <taxon>Actinomycetes</taxon>
        <taxon>Pseudonocardiales</taxon>
        <taxon>Pseudonocardiaceae</taxon>
        <taxon>Goodfellowiella</taxon>
    </lineage>
</organism>
<comment type="caution">
    <text evidence="1">The sequence shown here is derived from an EMBL/GenBank/DDBJ whole genome shotgun (WGS) entry which is preliminary data.</text>
</comment>
<evidence type="ECO:0000313" key="1">
    <source>
        <dbReference type="EMBL" id="MCP2168259.1"/>
    </source>
</evidence>